<dbReference type="EMBL" id="GBRH01274159">
    <property type="protein sequence ID" value="JAD23736.1"/>
    <property type="molecule type" value="Transcribed_RNA"/>
</dbReference>
<sequence>MFLFYTFSIIVRFNTNKGTKSRTYHSKDDYISTYLNVVRFSCA</sequence>
<evidence type="ECO:0000313" key="1">
    <source>
        <dbReference type="EMBL" id="JAD23736.1"/>
    </source>
</evidence>
<reference evidence="1" key="1">
    <citation type="submission" date="2014-09" db="EMBL/GenBank/DDBJ databases">
        <authorList>
            <person name="Magalhaes I.L.F."/>
            <person name="Oliveira U."/>
            <person name="Santos F.R."/>
            <person name="Vidigal T.H.D.A."/>
            <person name="Brescovit A.D."/>
            <person name="Santos A.J."/>
        </authorList>
    </citation>
    <scope>NUCLEOTIDE SEQUENCE</scope>
    <source>
        <tissue evidence="1">Shoot tissue taken approximately 20 cm above the soil surface</tissue>
    </source>
</reference>
<organism evidence="1">
    <name type="scientific">Arundo donax</name>
    <name type="common">Giant reed</name>
    <name type="synonym">Donax arundinaceus</name>
    <dbReference type="NCBI Taxonomy" id="35708"/>
    <lineage>
        <taxon>Eukaryota</taxon>
        <taxon>Viridiplantae</taxon>
        <taxon>Streptophyta</taxon>
        <taxon>Embryophyta</taxon>
        <taxon>Tracheophyta</taxon>
        <taxon>Spermatophyta</taxon>
        <taxon>Magnoliopsida</taxon>
        <taxon>Liliopsida</taxon>
        <taxon>Poales</taxon>
        <taxon>Poaceae</taxon>
        <taxon>PACMAD clade</taxon>
        <taxon>Arundinoideae</taxon>
        <taxon>Arundineae</taxon>
        <taxon>Arundo</taxon>
    </lineage>
</organism>
<proteinExistence type="predicted"/>
<dbReference type="AlphaFoldDB" id="A0A0A8YCK0"/>
<protein>
    <submittedName>
        <fullName evidence="1">Uncharacterized protein</fullName>
    </submittedName>
</protein>
<accession>A0A0A8YCK0</accession>
<name>A0A0A8YCK0_ARUDO</name>
<reference evidence="1" key="2">
    <citation type="journal article" date="2015" name="Data Brief">
        <title>Shoot transcriptome of the giant reed, Arundo donax.</title>
        <authorList>
            <person name="Barrero R.A."/>
            <person name="Guerrero F.D."/>
            <person name="Moolhuijzen P."/>
            <person name="Goolsby J.A."/>
            <person name="Tidwell J."/>
            <person name="Bellgard S.E."/>
            <person name="Bellgard M.I."/>
        </authorList>
    </citation>
    <scope>NUCLEOTIDE SEQUENCE</scope>
    <source>
        <tissue evidence="1">Shoot tissue taken approximately 20 cm above the soil surface</tissue>
    </source>
</reference>